<protein>
    <submittedName>
        <fullName evidence="1">Uncharacterized protein</fullName>
    </submittedName>
</protein>
<sequence length="146" mass="15846">MLPIAPINEPVDNRAMRFLGTPAALSENGSAWVLRYQKAVLSKSNFASSTNLEFDQHNYYFAGRGAAGQNVNSYICADAAGGAGDDGKFPVLVGKWSIQAEYNHTFLRRERVLNTGLYAFAKHAHGKFSENATVSGEGTRRITGTT</sequence>
<dbReference type="Proteomes" id="UP000813423">
    <property type="component" value="Unassembled WGS sequence"/>
</dbReference>
<comment type="caution">
    <text evidence="1">The sequence shown here is derived from an EMBL/GenBank/DDBJ whole genome shotgun (WGS) entry which is preliminary data.</text>
</comment>
<evidence type="ECO:0000313" key="2">
    <source>
        <dbReference type="Proteomes" id="UP000813423"/>
    </source>
</evidence>
<evidence type="ECO:0000313" key="1">
    <source>
        <dbReference type="EMBL" id="KAH1908396.1"/>
    </source>
</evidence>
<dbReference type="AlphaFoldDB" id="A0A8H4HM60"/>
<accession>A0A8H4HM60</accession>
<name>A0A8H4HM60_ASPFM</name>
<proteinExistence type="predicted"/>
<reference evidence="1" key="1">
    <citation type="submission" date="2021-08" db="EMBL/GenBank/DDBJ databases">
        <title>Global Aspergillus fumigatus from environmental and clinical sources.</title>
        <authorList>
            <person name="Barber A."/>
            <person name="Sae-Ong T."/>
        </authorList>
    </citation>
    <scope>NUCLEOTIDE SEQUENCE</scope>
    <source>
        <strain evidence="1">NRZ-2016-071</strain>
    </source>
</reference>
<organism evidence="1 2">
    <name type="scientific">Aspergillus fumigatus</name>
    <name type="common">Neosartorya fumigata</name>
    <dbReference type="NCBI Taxonomy" id="746128"/>
    <lineage>
        <taxon>Eukaryota</taxon>
        <taxon>Fungi</taxon>
        <taxon>Dikarya</taxon>
        <taxon>Ascomycota</taxon>
        <taxon>Pezizomycotina</taxon>
        <taxon>Eurotiomycetes</taxon>
        <taxon>Eurotiomycetidae</taxon>
        <taxon>Eurotiales</taxon>
        <taxon>Aspergillaceae</taxon>
        <taxon>Aspergillus</taxon>
        <taxon>Aspergillus subgen. Fumigati</taxon>
    </lineage>
</organism>
<gene>
    <name evidence="1" type="ORF">KXV57_003367</name>
</gene>
<dbReference type="EMBL" id="JAIBSC010000020">
    <property type="protein sequence ID" value="KAH1908396.1"/>
    <property type="molecule type" value="Genomic_DNA"/>
</dbReference>